<gene>
    <name evidence="2" type="ORF">AVEN_25031_1</name>
</gene>
<dbReference type="EMBL" id="BGPR01005132">
    <property type="protein sequence ID" value="GBN07109.1"/>
    <property type="molecule type" value="Genomic_DNA"/>
</dbReference>
<evidence type="ECO:0000313" key="2">
    <source>
        <dbReference type="EMBL" id="GBN07109.1"/>
    </source>
</evidence>
<dbReference type="Proteomes" id="UP000499080">
    <property type="component" value="Unassembled WGS sequence"/>
</dbReference>
<accession>A0A4Y2KY87</accession>
<sequence length="460" mass="53083">MAKNKRYERVSAVAVAMMGKGKWSMKDYKILARWFELRREKEGCFTAGPKGQLIHENQRKMLPLKTLLKCTKVVDDEAYHKMVERAMEQLKREVSRDGRPKSDSSTPTSQQESSEGGEEQGEKMDTQYSFNPVKTEQEEVPAAQKEAKNDAINDQASPKEQQNGPFTPTNAPPVQENPNVQPAANYPPISSASQPTVVKQESHQQPMQANYNEASVLNLHHKEAIRQLMDKIFCSRDNRACMLHCYTDCPNNSESLKNYLSDLLKDYDDEEEIQFSQWINDGRMKLQTMTLPVEEFKELVTEKIDKKTWQNEQVWILNYLFDGILLKGAESSAILQHLEPSLHNYVACVYEENWWIELVSELNKEEGNYTIAFMHPHGPSETFYWPERQDECPVPSQHILCVIETPEIMAHTGRIYKIGATSKKKLMTARVLSRKVVKNCRSLCYFLKMYDNLKLFNLNI</sequence>
<evidence type="ECO:0000256" key="1">
    <source>
        <dbReference type="SAM" id="MobiDB-lite"/>
    </source>
</evidence>
<feature type="compositionally biased region" description="Polar residues" evidence="1">
    <location>
        <begin position="152"/>
        <end position="169"/>
    </location>
</feature>
<proteinExistence type="predicted"/>
<keyword evidence="3" id="KW-1185">Reference proteome</keyword>
<evidence type="ECO:0000313" key="3">
    <source>
        <dbReference type="Proteomes" id="UP000499080"/>
    </source>
</evidence>
<feature type="compositionally biased region" description="Polar residues" evidence="1">
    <location>
        <begin position="176"/>
        <end position="205"/>
    </location>
</feature>
<feature type="region of interest" description="Disordered" evidence="1">
    <location>
        <begin position="90"/>
        <end position="205"/>
    </location>
</feature>
<feature type="compositionally biased region" description="Low complexity" evidence="1">
    <location>
        <begin position="103"/>
        <end position="114"/>
    </location>
</feature>
<feature type="compositionally biased region" description="Basic and acidic residues" evidence="1">
    <location>
        <begin position="90"/>
        <end position="102"/>
    </location>
</feature>
<comment type="caution">
    <text evidence="2">The sequence shown here is derived from an EMBL/GenBank/DDBJ whole genome shotgun (WGS) entry which is preliminary data.</text>
</comment>
<name>A0A4Y2KY87_ARAVE</name>
<protein>
    <submittedName>
        <fullName evidence="2">Uncharacterized protein</fullName>
    </submittedName>
</protein>
<dbReference type="OrthoDB" id="10043418at2759"/>
<dbReference type="AlphaFoldDB" id="A0A4Y2KY87"/>
<reference evidence="2 3" key="1">
    <citation type="journal article" date="2019" name="Sci. Rep.">
        <title>Orb-weaving spider Araneus ventricosus genome elucidates the spidroin gene catalogue.</title>
        <authorList>
            <person name="Kono N."/>
            <person name="Nakamura H."/>
            <person name="Ohtoshi R."/>
            <person name="Moran D.A.P."/>
            <person name="Shinohara A."/>
            <person name="Yoshida Y."/>
            <person name="Fujiwara M."/>
            <person name="Mori M."/>
            <person name="Tomita M."/>
            <person name="Arakawa K."/>
        </authorList>
    </citation>
    <scope>NUCLEOTIDE SEQUENCE [LARGE SCALE GENOMIC DNA]</scope>
</reference>
<organism evidence="2 3">
    <name type="scientific">Araneus ventricosus</name>
    <name type="common">Orbweaver spider</name>
    <name type="synonym">Epeira ventricosa</name>
    <dbReference type="NCBI Taxonomy" id="182803"/>
    <lineage>
        <taxon>Eukaryota</taxon>
        <taxon>Metazoa</taxon>
        <taxon>Ecdysozoa</taxon>
        <taxon>Arthropoda</taxon>
        <taxon>Chelicerata</taxon>
        <taxon>Arachnida</taxon>
        <taxon>Araneae</taxon>
        <taxon>Araneomorphae</taxon>
        <taxon>Entelegynae</taxon>
        <taxon>Araneoidea</taxon>
        <taxon>Araneidae</taxon>
        <taxon>Araneus</taxon>
    </lineage>
</organism>